<feature type="domain" description="Abortive phage infection protein C-terminal" evidence="1">
    <location>
        <begin position="248"/>
        <end position="559"/>
    </location>
</feature>
<dbReference type="Pfam" id="PF10592">
    <property type="entry name" value="AIPR"/>
    <property type="match status" value="1"/>
</dbReference>
<dbReference type="AlphaFoldDB" id="A0A2W6IS39"/>
<evidence type="ECO:0000259" key="1">
    <source>
        <dbReference type="Pfam" id="PF10592"/>
    </source>
</evidence>
<dbReference type="InterPro" id="IPR018891">
    <property type="entry name" value="AIPR_C"/>
</dbReference>
<organism evidence="3 4">
    <name type="scientific">Stenotrophomonas maltophilia</name>
    <name type="common">Pseudomonas maltophilia</name>
    <name type="synonym">Xanthomonas maltophilia</name>
    <dbReference type="NCBI Taxonomy" id="40324"/>
    <lineage>
        <taxon>Bacteria</taxon>
        <taxon>Pseudomonadati</taxon>
        <taxon>Pseudomonadota</taxon>
        <taxon>Gammaproteobacteria</taxon>
        <taxon>Lysobacterales</taxon>
        <taxon>Lysobacteraceae</taxon>
        <taxon>Stenotrophomonas</taxon>
        <taxon>Stenotrophomonas maltophilia group</taxon>
    </lineage>
</organism>
<accession>A0A2W6IS39</accession>
<gene>
    <name evidence="3" type="ORF">A7X83_19995</name>
</gene>
<dbReference type="Proteomes" id="UP000249614">
    <property type="component" value="Unassembled WGS sequence"/>
</dbReference>
<evidence type="ECO:0008006" key="5">
    <source>
        <dbReference type="Google" id="ProtNLM"/>
    </source>
</evidence>
<sequence>MMIMDEEVALFRSALLGEIGAEQAAGMGYTMTRFVDRACAILEVGEEFTEYNVCRVSGKMSRGSAVQLDAYSFSPADGVLNLVVAIFSGDDVPEPILTEEARRAVTAAFKFLEGSAHEALASSWDESHAAHAVCNEIFSFTTTGEMTKACIYLISDRPLGSSIGKMPELSLGPQKVELHIWDIARLARMDASTSGREEILIDFPSEYGQGIPALKAGMDDEARYESYMCVLPGSILASLYDRFGGRILEQNVRAFLGDSRKVNKGIRETLKVEPGMFFAYNNGLTVTVSALSSRLVGGALEIAGVKGLQIVNGGQTTASLYWASKAGLDLSKVRVQMKLSQLPEDGFEDSVHNIARFANAQNAVSASDLFAGHAYFKRIEIISRQTLAPPGAPGEGNTYWYFERTAGSYKVELKRKKPLEAKFWQILNPKKQVLTKTDVARFDSTFEGSPHYVSQGAQKNIGNFGKVVMHAWSKDPALFDERYFQRLVGRAIVIRAIDAAIPGQDWYPGSIVRPLTSYTVALMSSRLFDAGLQPNYGEIWRGQRAPKKFVEEAMRVARKVLPLLMEIPEEQVRNRLVTEWVKREACWVRVKESNVELSPEFLAWAVPAGNDRRARRPWRDHARELWQDGTWRRLHAWNGVEGALTEGQASVVEWAAIASDFAPRGFRLEKLQEAFKRAVSEGFA</sequence>
<proteinExistence type="predicted"/>
<name>A0A2W6IS39_STEMA</name>
<feature type="domain" description="Abortive infection phage resistance protein N-terminal" evidence="2">
    <location>
        <begin position="34"/>
        <end position="188"/>
    </location>
</feature>
<evidence type="ECO:0000313" key="3">
    <source>
        <dbReference type="EMBL" id="PZS98388.1"/>
    </source>
</evidence>
<dbReference type="InterPro" id="IPR055101">
    <property type="entry name" value="AIPR_N"/>
</dbReference>
<evidence type="ECO:0000259" key="2">
    <source>
        <dbReference type="Pfam" id="PF22879"/>
    </source>
</evidence>
<dbReference type="Pfam" id="PF22879">
    <property type="entry name" value="AIPR_N"/>
    <property type="match status" value="1"/>
</dbReference>
<comment type="caution">
    <text evidence="3">The sequence shown here is derived from an EMBL/GenBank/DDBJ whole genome shotgun (WGS) entry which is preliminary data.</text>
</comment>
<dbReference type="EMBL" id="LXXM01000023">
    <property type="protein sequence ID" value="PZS98388.1"/>
    <property type="molecule type" value="Genomic_DNA"/>
</dbReference>
<protein>
    <recommendedName>
        <fullName evidence="5">AIPR protein</fullName>
    </recommendedName>
</protein>
<evidence type="ECO:0000313" key="4">
    <source>
        <dbReference type="Proteomes" id="UP000249614"/>
    </source>
</evidence>
<reference evidence="3 4" key="1">
    <citation type="submission" date="2016-05" db="EMBL/GenBank/DDBJ databases">
        <authorList>
            <person name="Lavstsen T."/>
            <person name="Jespersen J.S."/>
        </authorList>
    </citation>
    <scope>NUCLEOTIDE SEQUENCE [LARGE SCALE GENOMIC DNA]</scope>
    <source>
        <strain evidence="3 4">SM-5815</strain>
    </source>
</reference>